<dbReference type="PANTHER" id="PTHR43603:SF1">
    <property type="entry name" value="ZINC-REGULATED GTPASE METALLOPROTEIN ACTIVATOR 1"/>
    <property type="match status" value="1"/>
</dbReference>
<name>A0ABY4IZ21_9MICO</name>
<dbReference type="InterPro" id="IPR011629">
    <property type="entry name" value="CobW-like_C"/>
</dbReference>
<dbReference type="PANTHER" id="PTHR43603">
    <property type="entry name" value="COBW DOMAIN-CONTAINING PROTEIN DDB_G0274527"/>
    <property type="match status" value="1"/>
</dbReference>
<gene>
    <name evidence="2" type="ORF">KV397_02425</name>
</gene>
<dbReference type="EMBL" id="CP078078">
    <property type="protein sequence ID" value="UPL16693.1"/>
    <property type="molecule type" value="Genomic_DNA"/>
</dbReference>
<dbReference type="SUPFAM" id="SSF90002">
    <property type="entry name" value="Hypothetical protein YjiA, C-terminal domain"/>
    <property type="match status" value="1"/>
</dbReference>
<reference evidence="2 3" key="1">
    <citation type="submission" date="2021-06" db="EMBL/GenBank/DDBJ databases">
        <title>Genome-based taxonomic framework of Microbacterium strains isolated from marine environment, the description of four new species and reclassification of four preexisting species.</title>
        <authorList>
            <person name="Lee S.D."/>
            <person name="Kim S.-M."/>
            <person name="Byeon Y.-S."/>
            <person name="Yang H.L."/>
            <person name="Kim I.S."/>
        </authorList>
    </citation>
    <scope>NUCLEOTIDE SEQUENCE [LARGE SCALE GENOMIC DNA]</scope>
    <source>
        <strain evidence="2 3">KSW4-10</strain>
    </source>
</reference>
<proteinExistence type="predicted"/>
<dbReference type="RefSeq" id="WP_261812083.1">
    <property type="nucleotide sequence ID" value="NZ_CP078078.1"/>
</dbReference>
<dbReference type="SMART" id="SM00833">
    <property type="entry name" value="CobW_C"/>
    <property type="match status" value="1"/>
</dbReference>
<protein>
    <submittedName>
        <fullName evidence="2">GTP-binding protein</fullName>
    </submittedName>
</protein>
<dbReference type="Proteomes" id="UP000830631">
    <property type="component" value="Chromosome"/>
</dbReference>
<sequence>MSFTEVTLITGHRERARTAVARRHARAQRCAHVTASALRRASVNDAAAFVRDIPATGRLVVEIPADAAVEAAIGAFTDDECVRLAELVCVVDAGTFFEDLMAEDYVAASYADGTLYVARALRLVQHVEHASTVMVTGWGSVETRDLSILLTTLSHLAPAARISLERSAATATPAPHSEQVHQPGWVHVLNEEHDPHMRDARVTAFRYERLHPFHPGRLHRLLNDEFGSGRHGAIIRSAGFCRLATRPGLVGRWDQVGQMISLEPLARDDDSPTPPLALGQDLAFIGIDMDAVALSRALDAALLDDEELLTDVRTWMRFADPFPQWTTHVHSDD</sequence>
<evidence type="ECO:0000313" key="2">
    <source>
        <dbReference type="EMBL" id="UPL16693.1"/>
    </source>
</evidence>
<organism evidence="2 3">
    <name type="scientific">Microbacterium aurugineum</name>
    <dbReference type="NCBI Taxonomy" id="2851642"/>
    <lineage>
        <taxon>Bacteria</taxon>
        <taxon>Bacillati</taxon>
        <taxon>Actinomycetota</taxon>
        <taxon>Actinomycetes</taxon>
        <taxon>Micrococcales</taxon>
        <taxon>Microbacteriaceae</taxon>
        <taxon>Microbacterium</taxon>
    </lineage>
</organism>
<dbReference type="InterPro" id="IPR051927">
    <property type="entry name" value="Zn_Chap_cDPG_Synth"/>
</dbReference>
<feature type="domain" description="CobW C-terminal" evidence="1">
    <location>
        <begin position="202"/>
        <end position="302"/>
    </location>
</feature>
<accession>A0ABY4IZ21</accession>
<evidence type="ECO:0000259" key="1">
    <source>
        <dbReference type="SMART" id="SM00833"/>
    </source>
</evidence>
<evidence type="ECO:0000313" key="3">
    <source>
        <dbReference type="Proteomes" id="UP000830631"/>
    </source>
</evidence>
<keyword evidence="3" id="KW-1185">Reference proteome</keyword>
<dbReference type="Pfam" id="PF07683">
    <property type="entry name" value="CobW_C"/>
    <property type="match status" value="1"/>
</dbReference>